<keyword evidence="3" id="KW-1185">Reference proteome</keyword>
<dbReference type="PROSITE" id="PS50830">
    <property type="entry name" value="TNASE_3"/>
    <property type="match status" value="1"/>
</dbReference>
<dbReference type="SMART" id="SM00318">
    <property type="entry name" value="SNc"/>
    <property type="match status" value="1"/>
</dbReference>
<protein>
    <submittedName>
        <fullName evidence="2">Thermonuclease family protein</fullName>
    </submittedName>
</protein>
<sequence>MQAERRRRPWLWLALAAIVVGVGAFHLWTSNLHVNVFVPAAAPIQGRASVVDGDTIGLAGHRVRLNGIDAPETSQQCEDEKGFRYPCGAQSAAALDGFLTKSQPVRCEFVDWDRYGRYVGNCFRADGMNVAAWLVENGHALDWPRYSGGAYAAQQALARTAKRALWSGSFQEPWEWRAMGQADQQAAVPLLGERGGECNIKGNISNKGERIYHVPGQTFYDKTKISRWRGERWFCSEQEAQQAGWRRAR</sequence>
<accession>A0A432UZE2</accession>
<dbReference type="Pfam" id="PF00565">
    <property type="entry name" value="SNase"/>
    <property type="match status" value="1"/>
</dbReference>
<name>A0A432UZE2_9HYPH</name>
<dbReference type="AlphaFoldDB" id="A0A432UZE2"/>
<feature type="domain" description="TNase-like" evidence="1">
    <location>
        <begin position="50"/>
        <end position="168"/>
    </location>
</feature>
<dbReference type="OrthoDB" id="9805504at2"/>
<gene>
    <name evidence="2" type="ORF">EET67_24205</name>
</gene>
<comment type="caution">
    <text evidence="2">The sequence shown here is derived from an EMBL/GenBank/DDBJ whole genome shotgun (WGS) entry which is preliminary data.</text>
</comment>
<evidence type="ECO:0000313" key="2">
    <source>
        <dbReference type="EMBL" id="RUM95280.1"/>
    </source>
</evidence>
<dbReference type="RefSeq" id="WP_128628773.1">
    <property type="nucleotide sequence ID" value="NZ_RKST01000054.1"/>
</dbReference>
<dbReference type="PANTHER" id="PTHR12302:SF26">
    <property type="entry name" value="BLR1266 PROTEIN"/>
    <property type="match status" value="1"/>
</dbReference>
<organism evidence="2 3">
    <name type="scientific">Borborobacter arsenicus</name>
    <dbReference type="NCBI Taxonomy" id="1851146"/>
    <lineage>
        <taxon>Bacteria</taxon>
        <taxon>Pseudomonadati</taxon>
        <taxon>Pseudomonadota</taxon>
        <taxon>Alphaproteobacteria</taxon>
        <taxon>Hyphomicrobiales</taxon>
        <taxon>Phyllobacteriaceae</taxon>
        <taxon>Borborobacter</taxon>
    </lineage>
</organism>
<dbReference type="SUPFAM" id="SSF50199">
    <property type="entry name" value="Staphylococcal nuclease"/>
    <property type="match status" value="1"/>
</dbReference>
<evidence type="ECO:0000313" key="3">
    <source>
        <dbReference type="Proteomes" id="UP000281647"/>
    </source>
</evidence>
<reference evidence="2 3" key="1">
    <citation type="submission" date="2018-11" db="EMBL/GenBank/DDBJ databases">
        <title>Pseudaminobacter arsenicus sp. nov., an arsenic-resistant bacterium isolated from arsenic-rich aquifers.</title>
        <authorList>
            <person name="Mu Y."/>
        </authorList>
    </citation>
    <scope>NUCLEOTIDE SEQUENCE [LARGE SCALE GENOMIC DNA]</scope>
    <source>
        <strain evidence="2 3">CB3</strain>
    </source>
</reference>
<dbReference type="Proteomes" id="UP000281647">
    <property type="component" value="Unassembled WGS sequence"/>
</dbReference>
<dbReference type="InterPro" id="IPR035437">
    <property type="entry name" value="SNase_OB-fold_sf"/>
</dbReference>
<proteinExistence type="predicted"/>
<evidence type="ECO:0000259" key="1">
    <source>
        <dbReference type="PROSITE" id="PS50830"/>
    </source>
</evidence>
<dbReference type="Gene3D" id="2.40.50.90">
    <property type="match status" value="1"/>
</dbReference>
<dbReference type="PANTHER" id="PTHR12302">
    <property type="entry name" value="EBNA2 BINDING PROTEIN P100"/>
    <property type="match status" value="1"/>
</dbReference>
<dbReference type="EMBL" id="RKST01000054">
    <property type="protein sequence ID" value="RUM95280.1"/>
    <property type="molecule type" value="Genomic_DNA"/>
</dbReference>
<dbReference type="InterPro" id="IPR016071">
    <property type="entry name" value="Staphylococal_nuclease_OB-fold"/>
</dbReference>